<proteinExistence type="predicted"/>
<organism evidence="1 2">
    <name type="scientific">Neisseria bacilliformis ATCC BAA-1200</name>
    <dbReference type="NCBI Taxonomy" id="888742"/>
    <lineage>
        <taxon>Bacteria</taxon>
        <taxon>Pseudomonadati</taxon>
        <taxon>Pseudomonadota</taxon>
        <taxon>Betaproteobacteria</taxon>
        <taxon>Neisseriales</taxon>
        <taxon>Neisseriaceae</taxon>
        <taxon>Neisseria</taxon>
    </lineage>
</organism>
<sequence>MASTKSKRGFGAAESKNAVIKPKNAVIPAQAGILSGIRQLFVYS</sequence>
<evidence type="ECO:0000313" key="2">
    <source>
        <dbReference type="Proteomes" id="UP000004105"/>
    </source>
</evidence>
<gene>
    <name evidence="1" type="ORF">HMPREF9123_1513</name>
</gene>
<dbReference type="EMBL" id="AFAY01000030">
    <property type="protein sequence ID" value="EGF10842.1"/>
    <property type="molecule type" value="Genomic_DNA"/>
</dbReference>
<accession>F2BCM5</accession>
<dbReference type="HOGENOM" id="CLU_3219010_0_0_4"/>
<reference evidence="1 2" key="1">
    <citation type="submission" date="2011-02" db="EMBL/GenBank/DDBJ databases">
        <authorList>
            <person name="Muzny D."/>
            <person name="Qin X."/>
            <person name="Deng J."/>
            <person name="Jiang H."/>
            <person name="Liu Y."/>
            <person name="Qu J."/>
            <person name="Song X.-Z."/>
            <person name="Zhang L."/>
            <person name="Thornton R."/>
            <person name="Coyle M."/>
            <person name="Francisco L."/>
            <person name="Jackson L."/>
            <person name="Javaid M."/>
            <person name="Korchina V."/>
            <person name="Kovar C."/>
            <person name="Mata R."/>
            <person name="Mathew T."/>
            <person name="Ngo R."/>
            <person name="Nguyen L."/>
            <person name="Nguyen N."/>
            <person name="Okwuonu G."/>
            <person name="Ongeri F."/>
            <person name="Pham C."/>
            <person name="Simmons D."/>
            <person name="Wilczek-Boney K."/>
            <person name="Hale W."/>
            <person name="Jakkamsetti A."/>
            <person name="Pham P."/>
            <person name="Ruth R."/>
            <person name="San Lucas F."/>
            <person name="Warren J."/>
            <person name="Zhang J."/>
            <person name="Zhao Z."/>
            <person name="Zhou C."/>
            <person name="Zhu D."/>
            <person name="Lee S."/>
            <person name="Bess C."/>
            <person name="Blankenburg K."/>
            <person name="Forbes L."/>
            <person name="Fu Q."/>
            <person name="Gubbala S."/>
            <person name="Hirani K."/>
            <person name="Jayaseelan J.C."/>
            <person name="Lara F."/>
            <person name="Munidasa M."/>
            <person name="Palculict T."/>
            <person name="Patil S."/>
            <person name="Pu L.-L."/>
            <person name="Saada N."/>
            <person name="Tang L."/>
            <person name="Weissenberger G."/>
            <person name="Zhu Y."/>
            <person name="Hemphill L."/>
            <person name="Shang Y."/>
            <person name="Youmans B."/>
            <person name="Ayvaz T."/>
            <person name="Ross M."/>
            <person name="Santibanez J."/>
            <person name="Aqrawi P."/>
            <person name="Gross S."/>
            <person name="Joshi V."/>
            <person name="Fowler G."/>
            <person name="Nazareth L."/>
            <person name="Reid J."/>
            <person name="Worley K."/>
            <person name="Petrosino J."/>
            <person name="Highlander S."/>
            <person name="Gibbs R."/>
        </authorList>
    </citation>
    <scope>NUCLEOTIDE SEQUENCE [LARGE SCALE GENOMIC DNA]</scope>
    <source>
        <strain evidence="1 2">ATCC BAA-1200</strain>
    </source>
</reference>
<keyword evidence="2" id="KW-1185">Reference proteome</keyword>
<name>F2BCM5_9NEIS</name>
<evidence type="ECO:0000313" key="1">
    <source>
        <dbReference type="EMBL" id="EGF10842.1"/>
    </source>
</evidence>
<comment type="caution">
    <text evidence="1">The sequence shown here is derived from an EMBL/GenBank/DDBJ whole genome shotgun (WGS) entry which is preliminary data.</text>
</comment>
<dbReference type="AlphaFoldDB" id="F2BCM5"/>
<protein>
    <submittedName>
        <fullName evidence="1">Uncharacterized protein</fullName>
    </submittedName>
</protein>
<dbReference type="Proteomes" id="UP000004105">
    <property type="component" value="Unassembled WGS sequence"/>
</dbReference>